<comment type="caution">
    <text evidence="3">The sequence shown here is derived from an EMBL/GenBank/DDBJ whole genome shotgun (WGS) entry which is preliminary data.</text>
</comment>
<dbReference type="InterPro" id="IPR005561">
    <property type="entry name" value="ANTAR"/>
</dbReference>
<dbReference type="Gene3D" id="3.40.50.2300">
    <property type="match status" value="1"/>
</dbReference>
<dbReference type="PIRSF" id="PIRSF036382">
    <property type="entry name" value="RR_antiterm"/>
    <property type="match status" value="1"/>
</dbReference>
<evidence type="ECO:0000259" key="2">
    <source>
        <dbReference type="PROSITE" id="PS50921"/>
    </source>
</evidence>
<organism evidence="3 4">
    <name type="scientific">Vineibacter terrae</name>
    <dbReference type="NCBI Taxonomy" id="2586908"/>
    <lineage>
        <taxon>Bacteria</taxon>
        <taxon>Pseudomonadati</taxon>
        <taxon>Pseudomonadota</taxon>
        <taxon>Alphaproteobacteria</taxon>
        <taxon>Hyphomicrobiales</taxon>
        <taxon>Vineibacter</taxon>
    </lineage>
</organism>
<keyword evidence="4" id="KW-1185">Reference proteome</keyword>
<feature type="region of interest" description="Disordered" evidence="1">
    <location>
        <begin position="1"/>
        <end position="33"/>
    </location>
</feature>
<evidence type="ECO:0000256" key="1">
    <source>
        <dbReference type="SAM" id="MobiDB-lite"/>
    </source>
</evidence>
<dbReference type="Pfam" id="PF21332">
    <property type="entry name" value="AmiR_N"/>
    <property type="match status" value="1"/>
</dbReference>
<dbReference type="InterPro" id="IPR036388">
    <property type="entry name" value="WH-like_DNA-bd_sf"/>
</dbReference>
<evidence type="ECO:0000313" key="3">
    <source>
        <dbReference type="EMBL" id="TXL75699.1"/>
    </source>
</evidence>
<gene>
    <name evidence="3" type="ORF">FHP25_13695</name>
</gene>
<dbReference type="Pfam" id="PF03861">
    <property type="entry name" value="ANTAR"/>
    <property type="match status" value="1"/>
</dbReference>
<dbReference type="InterPro" id="IPR008327">
    <property type="entry name" value="Sig_transdc_resp-reg_antiterm"/>
</dbReference>
<name>A0A5C8PMP1_9HYPH</name>
<dbReference type="GO" id="GO:0003723">
    <property type="term" value="F:RNA binding"/>
    <property type="evidence" value="ECO:0007669"/>
    <property type="project" value="InterPro"/>
</dbReference>
<dbReference type="PROSITE" id="PS50921">
    <property type="entry name" value="ANTAR"/>
    <property type="match status" value="1"/>
</dbReference>
<accession>A0A5C8PMP1</accession>
<dbReference type="AlphaFoldDB" id="A0A5C8PMP1"/>
<evidence type="ECO:0000313" key="4">
    <source>
        <dbReference type="Proteomes" id="UP000321638"/>
    </source>
</evidence>
<feature type="domain" description="ANTAR" evidence="2">
    <location>
        <begin position="154"/>
        <end position="215"/>
    </location>
</feature>
<proteinExistence type="predicted"/>
<reference evidence="3 4" key="1">
    <citation type="submission" date="2019-06" db="EMBL/GenBank/DDBJ databases">
        <title>New taxonomy in bacterial strain CC-CFT640, isolated from vineyard.</title>
        <authorList>
            <person name="Lin S.-Y."/>
            <person name="Tsai C.-F."/>
            <person name="Young C.-C."/>
        </authorList>
    </citation>
    <scope>NUCLEOTIDE SEQUENCE [LARGE SCALE GENOMIC DNA]</scope>
    <source>
        <strain evidence="3 4">CC-CFT640</strain>
    </source>
</reference>
<dbReference type="InterPro" id="IPR049021">
    <property type="entry name" value="AmiR_N"/>
</dbReference>
<protein>
    <submittedName>
        <fullName evidence="3">ANTAR domain-containing protein</fullName>
    </submittedName>
</protein>
<dbReference type="InterPro" id="IPR011006">
    <property type="entry name" value="CheY-like_superfamily"/>
</dbReference>
<dbReference type="EMBL" id="VDUZ01000013">
    <property type="protein sequence ID" value="TXL75699.1"/>
    <property type="molecule type" value="Genomic_DNA"/>
</dbReference>
<dbReference type="OrthoDB" id="7366028at2"/>
<dbReference type="SMART" id="SM01012">
    <property type="entry name" value="ANTAR"/>
    <property type="match status" value="1"/>
</dbReference>
<dbReference type="Proteomes" id="UP000321638">
    <property type="component" value="Unassembled WGS sequence"/>
</dbReference>
<dbReference type="SUPFAM" id="SSF52172">
    <property type="entry name" value="CheY-like"/>
    <property type="match status" value="1"/>
</dbReference>
<feature type="compositionally biased region" description="Basic and acidic residues" evidence="1">
    <location>
        <begin position="1"/>
        <end position="11"/>
    </location>
</feature>
<dbReference type="Gene3D" id="1.10.10.10">
    <property type="entry name" value="Winged helix-like DNA-binding domain superfamily/Winged helix DNA-binding domain"/>
    <property type="match status" value="1"/>
</dbReference>
<sequence>MARPRRADTPRARPARRRGPGHQRPAGRQMSRRNLPSFRGLHALIDHCPGRDRTVLAAQLEVLGLKVTTLDSGAAAPCEGVDIFFFDADAGFAVESDEAHPDIDVPTVALIGSETPSRLQAMLARQPSAYLMKPIRPTGIYSSLAIALHQFALIQAMRRKLASAEERLRSRRILFSAVLRIMNQAQIGEAEAFRILQRAAMSQRVTLEVLSARIVSGEYPLPRALAG</sequence>